<feature type="transmembrane region" description="Helical" evidence="6">
    <location>
        <begin position="101"/>
        <end position="132"/>
    </location>
</feature>
<dbReference type="AlphaFoldDB" id="A0A919NRY6"/>
<dbReference type="Proteomes" id="UP000623608">
    <property type="component" value="Unassembled WGS sequence"/>
</dbReference>
<dbReference type="EMBL" id="BOMY01000042">
    <property type="protein sequence ID" value="GIF24054.1"/>
    <property type="molecule type" value="Genomic_DNA"/>
</dbReference>
<gene>
    <name evidence="7" type="ORF">Ate02nite_67840</name>
</gene>
<sequence length="500" mass="52338">MTTDESTLTTRPAAPADGGELPAGAVSGLGVFAQGLAAAAPSVAIAGVPGSLYLVAGKGAFWAAIVGGALVYLIAALIAFQARRTVSSGSLGTYAGNGLGPVAAFVTGWALILGYIGFAAGGVLGAVLYFNAFLQEIGLHTDHLAIKILLLVLASAAAFYLPFRGVSLSVKWGLGFEVVSLVAIFVVLIASYIHYGAHLDTEQFSLSHLSASTTLIAAVTAVGSYAGFESSASLGHEARDAHRSVSRAVLRLVIILSALYLFATYPEVLGFQGPKLLDADSTPLPVVAENAGVHWVTYVVTLSLGTAMIVFSAAVINSGARSLFTLAREKALPGALGRVHTSFRTPHVAIAFVSIVGFIIGLIGTVNSVGRFQWDVYVGIVSSYAYLFAYLLVAIATPLWLRRIKALTPKVVVVAVLAAFGILYVIYKNLIPVPDGAYKFLPYVFIGLLLIGLLRFLQLRATKPEIAARIGSIQTLSEAEQERLAELGILDAVHGTHRAS</sequence>
<proteinExistence type="predicted"/>
<evidence type="ECO:0000313" key="8">
    <source>
        <dbReference type="Proteomes" id="UP000623608"/>
    </source>
</evidence>
<dbReference type="PIRSF" id="PIRSF006060">
    <property type="entry name" value="AA_transporter"/>
    <property type="match status" value="1"/>
</dbReference>
<evidence type="ECO:0000256" key="6">
    <source>
        <dbReference type="SAM" id="Phobius"/>
    </source>
</evidence>
<feature type="transmembrane region" description="Helical" evidence="6">
    <location>
        <begin position="248"/>
        <end position="265"/>
    </location>
</feature>
<accession>A0A919NRY6</accession>
<evidence type="ECO:0000256" key="1">
    <source>
        <dbReference type="ARBA" id="ARBA00004651"/>
    </source>
</evidence>
<feature type="transmembrane region" description="Helical" evidence="6">
    <location>
        <begin position="411"/>
        <end position="428"/>
    </location>
</feature>
<reference evidence="7" key="1">
    <citation type="submission" date="2021-01" db="EMBL/GenBank/DDBJ databases">
        <title>Whole genome shotgun sequence of Actinoplanes tereljensis NBRC 105297.</title>
        <authorList>
            <person name="Komaki H."/>
            <person name="Tamura T."/>
        </authorList>
    </citation>
    <scope>NUCLEOTIDE SEQUENCE</scope>
    <source>
        <strain evidence="7">NBRC 105297</strain>
    </source>
</reference>
<evidence type="ECO:0000256" key="3">
    <source>
        <dbReference type="ARBA" id="ARBA00022692"/>
    </source>
</evidence>
<organism evidence="7 8">
    <name type="scientific">Paractinoplanes tereljensis</name>
    <dbReference type="NCBI Taxonomy" id="571912"/>
    <lineage>
        <taxon>Bacteria</taxon>
        <taxon>Bacillati</taxon>
        <taxon>Actinomycetota</taxon>
        <taxon>Actinomycetes</taxon>
        <taxon>Micromonosporales</taxon>
        <taxon>Micromonosporaceae</taxon>
        <taxon>Paractinoplanes</taxon>
    </lineage>
</organism>
<evidence type="ECO:0000313" key="7">
    <source>
        <dbReference type="EMBL" id="GIF24054.1"/>
    </source>
</evidence>
<dbReference type="PANTHER" id="PTHR42770">
    <property type="entry name" value="AMINO ACID TRANSPORTER-RELATED"/>
    <property type="match status" value="1"/>
</dbReference>
<evidence type="ECO:0000256" key="5">
    <source>
        <dbReference type="ARBA" id="ARBA00023136"/>
    </source>
</evidence>
<feature type="transmembrane region" description="Helical" evidence="6">
    <location>
        <begin position="348"/>
        <end position="370"/>
    </location>
</feature>
<keyword evidence="8" id="KW-1185">Reference proteome</keyword>
<feature type="transmembrane region" description="Helical" evidence="6">
    <location>
        <begin position="376"/>
        <end position="399"/>
    </location>
</feature>
<feature type="transmembrane region" description="Helical" evidence="6">
    <location>
        <begin position="440"/>
        <end position="457"/>
    </location>
</feature>
<dbReference type="InterPro" id="IPR002293">
    <property type="entry name" value="AA/rel_permease1"/>
</dbReference>
<dbReference type="PANTHER" id="PTHR42770:SF7">
    <property type="entry name" value="MEMBRANE PROTEIN"/>
    <property type="match status" value="1"/>
</dbReference>
<feature type="transmembrane region" description="Helical" evidence="6">
    <location>
        <begin position="59"/>
        <end position="80"/>
    </location>
</feature>
<keyword evidence="2" id="KW-1003">Cell membrane</keyword>
<protein>
    <submittedName>
        <fullName evidence="7">Amino acid permease</fullName>
    </submittedName>
</protein>
<dbReference type="GO" id="GO:0005886">
    <property type="term" value="C:plasma membrane"/>
    <property type="evidence" value="ECO:0007669"/>
    <property type="project" value="UniProtKB-SubCell"/>
</dbReference>
<dbReference type="InterPro" id="IPR050367">
    <property type="entry name" value="APC_superfamily"/>
</dbReference>
<keyword evidence="5 6" id="KW-0472">Membrane</keyword>
<feature type="transmembrane region" description="Helical" evidence="6">
    <location>
        <begin position="295"/>
        <end position="316"/>
    </location>
</feature>
<name>A0A919NRY6_9ACTN</name>
<dbReference type="RefSeq" id="WP_203811916.1">
    <property type="nucleotide sequence ID" value="NZ_BOMY01000042.1"/>
</dbReference>
<feature type="transmembrane region" description="Helical" evidence="6">
    <location>
        <begin position="144"/>
        <end position="162"/>
    </location>
</feature>
<evidence type="ECO:0000256" key="4">
    <source>
        <dbReference type="ARBA" id="ARBA00022989"/>
    </source>
</evidence>
<comment type="subcellular location">
    <subcellularLocation>
        <location evidence="1">Cell membrane</location>
        <topology evidence="1">Multi-pass membrane protein</topology>
    </subcellularLocation>
</comment>
<dbReference type="Pfam" id="PF13520">
    <property type="entry name" value="AA_permease_2"/>
    <property type="match status" value="1"/>
</dbReference>
<comment type="caution">
    <text evidence="7">The sequence shown here is derived from an EMBL/GenBank/DDBJ whole genome shotgun (WGS) entry which is preliminary data.</text>
</comment>
<dbReference type="GO" id="GO:0022857">
    <property type="term" value="F:transmembrane transporter activity"/>
    <property type="evidence" value="ECO:0007669"/>
    <property type="project" value="InterPro"/>
</dbReference>
<dbReference type="Gene3D" id="1.20.1740.10">
    <property type="entry name" value="Amino acid/polyamine transporter I"/>
    <property type="match status" value="1"/>
</dbReference>
<evidence type="ECO:0000256" key="2">
    <source>
        <dbReference type="ARBA" id="ARBA00022475"/>
    </source>
</evidence>
<keyword evidence="4 6" id="KW-1133">Transmembrane helix</keyword>
<feature type="transmembrane region" description="Helical" evidence="6">
    <location>
        <begin position="174"/>
        <end position="195"/>
    </location>
</feature>
<keyword evidence="3 6" id="KW-0812">Transmembrane</keyword>